<name>A0A9Q0MZ10_9DIPT</name>
<evidence type="ECO:0000313" key="3">
    <source>
        <dbReference type="Proteomes" id="UP001151699"/>
    </source>
</evidence>
<dbReference type="Proteomes" id="UP001151699">
    <property type="component" value="Chromosome X"/>
</dbReference>
<feature type="compositionally biased region" description="Low complexity" evidence="1">
    <location>
        <begin position="51"/>
        <end position="61"/>
    </location>
</feature>
<dbReference type="AlphaFoldDB" id="A0A9Q0MZ10"/>
<accession>A0A9Q0MZ10</accession>
<keyword evidence="3" id="KW-1185">Reference proteome</keyword>
<reference evidence="2" key="1">
    <citation type="submission" date="2022-07" db="EMBL/GenBank/DDBJ databases">
        <authorList>
            <person name="Trinca V."/>
            <person name="Uliana J.V.C."/>
            <person name="Torres T.T."/>
            <person name="Ward R.J."/>
            <person name="Monesi N."/>
        </authorList>
    </citation>
    <scope>NUCLEOTIDE SEQUENCE</scope>
    <source>
        <strain evidence="2">HSMRA1968</strain>
        <tissue evidence="2">Whole embryos</tissue>
    </source>
</reference>
<dbReference type="EMBL" id="WJQU01000003">
    <property type="protein sequence ID" value="KAJ6639755.1"/>
    <property type="molecule type" value="Genomic_DNA"/>
</dbReference>
<protein>
    <submittedName>
        <fullName evidence="2">Uncharacterized protein</fullName>
    </submittedName>
</protein>
<evidence type="ECO:0000313" key="2">
    <source>
        <dbReference type="EMBL" id="KAJ6639755.1"/>
    </source>
</evidence>
<comment type="caution">
    <text evidence="2">The sequence shown here is derived from an EMBL/GenBank/DDBJ whole genome shotgun (WGS) entry which is preliminary data.</text>
</comment>
<feature type="non-terminal residue" evidence="2">
    <location>
        <position position="1"/>
    </location>
</feature>
<gene>
    <name evidence="2" type="ORF">Bhyg_12502</name>
</gene>
<feature type="region of interest" description="Disordered" evidence="1">
    <location>
        <begin position="50"/>
        <end position="92"/>
    </location>
</feature>
<evidence type="ECO:0000256" key="1">
    <source>
        <dbReference type="SAM" id="MobiDB-lite"/>
    </source>
</evidence>
<organism evidence="2 3">
    <name type="scientific">Pseudolycoriella hygida</name>
    <dbReference type="NCBI Taxonomy" id="35572"/>
    <lineage>
        <taxon>Eukaryota</taxon>
        <taxon>Metazoa</taxon>
        <taxon>Ecdysozoa</taxon>
        <taxon>Arthropoda</taxon>
        <taxon>Hexapoda</taxon>
        <taxon>Insecta</taxon>
        <taxon>Pterygota</taxon>
        <taxon>Neoptera</taxon>
        <taxon>Endopterygota</taxon>
        <taxon>Diptera</taxon>
        <taxon>Nematocera</taxon>
        <taxon>Sciaroidea</taxon>
        <taxon>Sciaridae</taxon>
        <taxon>Pseudolycoriella</taxon>
    </lineage>
</organism>
<feature type="compositionally biased region" description="Polar residues" evidence="1">
    <location>
        <begin position="82"/>
        <end position="92"/>
    </location>
</feature>
<proteinExistence type="predicted"/>
<sequence length="108" mass="12564">MDESPETSYSRAVKKTFLEKFRKKDFEKERIHSRFRRGTYFNMSPRYGWQSPSSMSAASSSTRNSNVNFEHFSDDDDDVPLESQSSTAASVTTKINKIKTELTNFFKR</sequence>